<dbReference type="PANTHER" id="PTHR33392:SF6">
    <property type="entry name" value="POLYISOPRENYL-TEICHOIC ACID--PEPTIDOGLYCAN TEICHOIC ACID TRANSFERASE TAGU"/>
    <property type="match status" value="1"/>
</dbReference>
<organism evidence="4 5">
    <name type="scientific">Acetonema longum DSM 6540</name>
    <dbReference type="NCBI Taxonomy" id="1009370"/>
    <lineage>
        <taxon>Bacteria</taxon>
        <taxon>Bacillati</taxon>
        <taxon>Bacillota</taxon>
        <taxon>Negativicutes</taxon>
        <taxon>Acetonemataceae</taxon>
        <taxon>Acetonema</taxon>
    </lineage>
</organism>
<name>F7NHR9_9FIRM</name>
<dbReference type="InterPro" id="IPR004474">
    <property type="entry name" value="LytR_CpsA_psr"/>
</dbReference>
<keyword evidence="2" id="KW-0812">Transmembrane</keyword>
<reference evidence="4 5" key="1">
    <citation type="journal article" date="2011" name="EMBO J.">
        <title>Structural diversity of bacterial flagellar motors.</title>
        <authorList>
            <person name="Chen S."/>
            <person name="Beeby M."/>
            <person name="Murphy G.E."/>
            <person name="Leadbetter J.R."/>
            <person name="Hendrixson D.R."/>
            <person name="Briegel A."/>
            <person name="Li Z."/>
            <person name="Shi J."/>
            <person name="Tocheva E.I."/>
            <person name="Muller A."/>
            <person name="Dobro M.J."/>
            <person name="Jensen G.J."/>
        </authorList>
    </citation>
    <scope>NUCLEOTIDE SEQUENCE [LARGE SCALE GENOMIC DNA]</scope>
    <source>
        <strain evidence="4 5">DSM 6540</strain>
    </source>
</reference>
<dbReference type="RefSeq" id="WP_004573206.1">
    <property type="nucleotide sequence ID" value="NZ_AFGF01000056.1"/>
</dbReference>
<dbReference type="Gene3D" id="3.40.630.190">
    <property type="entry name" value="LCP protein"/>
    <property type="match status" value="1"/>
</dbReference>
<comment type="caution">
    <text evidence="4">The sequence shown here is derived from an EMBL/GenBank/DDBJ whole genome shotgun (WGS) entry which is preliminary data.</text>
</comment>
<comment type="similarity">
    <text evidence="1">Belongs to the LytR/CpsA/Psr (LCP) family.</text>
</comment>
<evidence type="ECO:0000313" key="5">
    <source>
        <dbReference type="Proteomes" id="UP000003240"/>
    </source>
</evidence>
<dbReference type="STRING" id="1009370.ALO_08083"/>
<gene>
    <name evidence="4" type="ORF">ALO_08083</name>
</gene>
<dbReference type="OrthoDB" id="9782542at2"/>
<protein>
    <submittedName>
        <fullName evidence="4">Cell envelope-related transcriptional attenuator</fullName>
    </submittedName>
</protein>
<evidence type="ECO:0000256" key="2">
    <source>
        <dbReference type="SAM" id="Phobius"/>
    </source>
</evidence>
<evidence type="ECO:0000259" key="3">
    <source>
        <dbReference type="Pfam" id="PF03816"/>
    </source>
</evidence>
<dbReference type="EMBL" id="AFGF01000056">
    <property type="protein sequence ID" value="EGO64444.1"/>
    <property type="molecule type" value="Genomic_DNA"/>
</dbReference>
<accession>F7NHR9</accession>
<evidence type="ECO:0000256" key="1">
    <source>
        <dbReference type="ARBA" id="ARBA00006068"/>
    </source>
</evidence>
<dbReference type="Proteomes" id="UP000003240">
    <property type="component" value="Unassembled WGS sequence"/>
</dbReference>
<dbReference type="Pfam" id="PF03816">
    <property type="entry name" value="LytR_cpsA_psr"/>
    <property type="match status" value="1"/>
</dbReference>
<keyword evidence="5" id="KW-1185">Reference proteome</keyword>
<dbReference type="eggNOG" id="COG1316">
    <property type="taxonomic scope" value="Bacteria"/>
</dbReference>
<feature type="domain" description="Cell envelope-related transcriptional attenuator" evidence="3">
    <location>
        <begin position="85"/>
        <end position="232"/>
    </location>
</feature>
<feature type="transmembrane region" description="Helical" evidence="2">
    <location>
        <begin position="12"/>
        <end position="38"/>
    </location>
</feature>
<dbReference type="AlphaFoldDB" id="F7NHR9"/>
<proteinExistence type="inferred from homology"/>
<evidence type="ECO:0000313" key="4">
    <source>
        <dbReference type="EMBL" id="EGO64444.1"/>
    </source>
</evidence>
<keyword evidence="2" id="KW-0472">Membrane</keyword>
<dbReference type="InterPro" id="IPR050922">
    <property type="entry name" value="LytR/CpsA/Psr_CW_biosynth"/>
</dbReference>
<keyword evidence="2" id="KW-1133">Transmembrane helix</keyword>
<sequence>MAAERVRCRIRWTRVFFVLAALLVFITVALGAIFYTYIQVFHTFKSSRTAAVTLSDEPITQRVNILLMGVDEPERQAADAAQARRSDTMIVVSINPTDGTIHLLSIPRDTKVVIPGRKSYDKITHAFAYGGPPLAVQTVEKFLQIPINYYLVADWQGFIQVVDILGGVDLYVEQNMRYSDSYADLQIDLKRGFQHLDGQKAGQYVRYRHDELGDIGRVQRQQRFLKALAQELLQMDTIFKTPALSSAISQYVQTDMSLFTIAKLANSLTSFDESGLQFEMLPGSFATIDGLSYWVPDQVLTKQMVERLFVSYDRAADSGNIDGPAPQREGVTSLLPK</sequence>
<dbReference type="PANTHER" id="PTHR33392">
    <property type="entry name" value="POLYISOPRENYL-TEICHOIC ACID--PEPTIDOGLYCAN TEICHOIC ACID TRANSFERASE TAGU"/>
    <property type="match status" value="1"/>
</dbReference>
<dbReference type="NCBIfam" id="TIGR00350">
    <property type="entry name" value="lytR_cpsA_psr"/>
    <property type="match status" value="1"/>
</dbReference>